<sequence length="219" mass="23739">MSLSCVRLRAVQILLSSAALLPVPLCAQDYAVSSGWSTFWGAFADELFGQPSDAALKETARFDQAGIAFDYPAVLRVNLAEDGDGWRIWRGDAELALSIERDAEEQSQAEREADTVDYLQRMQDIFNTRDAKVAAPAKAAQANWCGKDIAGIRMRTPFVGDEHEFLVFKLPLGRGKVATLQFEDVIADGKNSRTFDALLSSVKATLRCGSKGAADSSGG</sequence>
<organism evidence="2 3">
    <name type="scientific">Tahibacter aquaticus</name>
    <dbReference type="NCBI Taxonomy" id="520092"/>
    <lineage>
        <taxon>Bacteria</taxon>
        <taxon>Pseudomonadati</taxon>
        <taxon>Pseudomonadota</taxon>
        <taxon>Gammaproteobacteria</taxon>
        <taxon>Lysobacterales</taxon>
        <taxon>Rhodanobacteraceae</taxon>
        <taxon>Tahibacter</taxon>
    </lineage>
</organism>
<accession>A0A4R6YWL5</accession>
<feature type="chain" id="PRO_5020246340" evidence="1">
    <location>
        <begin position="28"/>
        <end position="219"/>
    </location>
</feature>
<feature type="signal peptide" evidence="1">
    <location>
        <begin position="1"/>
        <end position="27"/>
    </location>
</feature>
<reference evidence="2 3" key="1">
    <citation type="submission" date="2019-03" db="EMBL/GenBank/DDBJ databases">
        <title>Genomic Encyclopedia of Type Strains, Phase IV (KMG-IV): sequencing the most valuable type-strain genomes for metagenomic binning, comparative biology and taxonomic classification.</title>
        <authorList>
            <person name="Goeker M."/>
        </authorList>
    </citation>
    <scope>NUCLEOTIDE SEQUENCE [LARGE SCALE GENOMIC DNA]</scope>
    <source>
        <strain evidence="2 3">DSM 21667</strain>
    </source>
</reference>
<name>A0A4R6YWL5_9GAMM</name>
<evidence type="ECO:0000313" key="2">
    <source>
        <dbReference type="EMBL" id="TDR43226.1"/>
    </source>
</evidence>
<dbReference type="RefSeq" id="WP_133819131.1">
    <property type="nucleotide sequence ID" value="NZ_SNZH01000007.1"/>
</dbReference>
<evidence type="ECO:0000256" key="1">
    <source>
        <dbReference type="SAM" id="SignalP"/>
    </source>
</evidence>
<proteinExistence type="predicted"/>
<dbReference type="AlphaFoldDB" id="A0A4R6YWL5"/>
<protein>
    <submittedName>
        <fullName evidence="2">Uncharacterized protein</fullName>
    </submittedName>
</protein>
<dbReference type="EMBL" id="SNZH01000007">
    <property type="protein sequence ID" value="TDR43226.1"/>
    <property type="molecule type" value="Genomic_DNA"/>
</dbReference>
<keyword evidence="1" id="KW-0732">Signal</keyword>
<dbReference type="Proteomes" id="UP000295293">
    <property type="component" value="Unassembled WGS sequence"/>
</dbReference>
<comment type="caution">
    <text evidence="2">The sequence shown here is derived from an EMBL/GenBank/DDBJ whole genome shotgun (WGS) entry which is preliminary data.</text>
</comment>
<evidence type="ECO:0000313" key="3">
    <source>
        <dbReference type="Proteomes" id="UP000295293"/>
    </source>
</evidence>
<keyword evidence="3" id="KW-1185">Reference proteome</keyword>
<gene>
    <name evidence="2" type="ORF">DFR29_107239</name>
</gene>